<dbReference type="InterPro" id="IPR010540">
    <property type="entry name" value="CmpB_TMEM229"/>
</dbReference>
<feature type="transmembrane region" description="Helical" evidence="2">
    <location>
        <begin position="38"/>
        <end position="59"/>
    </location>
</feature>
<evidence type="ECO:0000313" key="3">
    <source>
        <dbReference type="EMBL" id="NMD48569.1"/>
    </source>
</evidence>
<dbReference type="AlphaFoldDB" id="A0A7X9LD15"/>
<gene>
    <name evidence="3" type="ORF">HHO37_02505</name>
</gene>
<dbReference type="RefSeq" id="WP_003089106.1">
    <property type="nucleotide sequence ID" value="NZ_CP043405.1"/>
</dbReference>
<reference evidence="3 4" key="1">
    <citation type="submission" date="2020-04" db="EMBL/GenBank/DDBJ databases">
        <title>MicrobeNet Type strains.</title>
        <authorList>
            <person name="Nicholson A.C."/>
        </authorList>
    </citation>
    <scope>NUCLEOTIDE SEQUENCE [LARGE SCALE GENOMIC DNA]</scope>
    <source>
        <strain evidence="3 4">DSM 22768</strain>
    </source>
</reference>
<name>A0A7X9LD15_STRRT</name>
<dbReference type="EMBL" id="JABASA010000004">
    <property type="protein sequence ID" value="NMD48569.1"/>
    <property type="molecule type" value="Genomic_DNA"/>
</dbReference>
<organism evidence="3 4">
    <name type="scientific">Streptococcus ratti</name>
    <dbReference type="NCBI Taxonomy" id="1341"/>
    <lineage>
        <taxon>Bacteria</taxon>
        <taxon>Bacillati</taxon>
        <taxon>Bacillota</taxon>
        <taxon>Bacilli</taxon>
        <taxon>Lactobacillales</taxon>
        <taxon>Streptococcaceae</taxon>
        <taxon>Streptococcus</taxon>
    </lineage>
</organism>
<feature type="transmembrane region" description="Helical" evidence="2">
    <location>
        <begin position="65"/>
        <end position="88"/>
    </location>
</feature>
<proteinExistence type="predicted"/>
<sequence length="264" mass="31164">MPYSLPDVIFLFFIYSFIGWLWETVYCSIKDKRFDYRGFLFGPYCPVYGFAVTTVLIFTEPFQKHLLGLFLSGIVIATAFEYFAGWFLETFFHMKLWDYSQEFGNLKGRVAPAISLFWGFGILILVRLIQPSVMALVLRIDDWWAAPIAFLMLSDFIWTAVDTVQFHEAALVLEEHIRKEQENIRESVKQEIDDLAEQAELFSQRLAEFHLHLNDFLHAKNIRPLRFNQRRLLKNYSKFKEIDAPFVTELRKQAASFKDKTRKK</sequence>
<feature type="transmembrane region" description="Helical" evidence="2">
    <location>
        <begin position="6"/>
        <end position="26"/>
    </location>
</feature>
<evidence type="ECO:0000256" key="1">
    <source>
        <dbReference type="SAM" id="Coils"/>
    </source>
</evidence>
<evidence type="ECO:0000313" key="4">
    <source>
        <dbReference type="Proteomes" id="UP000532121"/>
    </source>
</evidence>
<keyword evidence="2" id="KW-0472">Membrane</keyword>
<comment type="caution">
    <text evidence="3">The sequence shown here is derived from an EMBL/GenBank/DDBJ whole genome shotgun (WGS) entry which is preliminary data.</text>
</comment>
<keyword evidence="1" id="KW-0175">Coiled coil</keyword>
<protein>
    <submittedName>
        <fullName evidence="3">ABC transporter permease</fullName>
    </submittedName>
</protein>
<dbReference type="Proteomes" id="UP000532121">
    <property type="component" value="Unassembled WGS sequence"/>
</dbReference>
<keyword evidence="2" id="KW-1133">Transmembrane helix</keyword>
<feature type="coiled-coil region" evidence="1">
    <location>
        <begin position="178"/>
        <end position="205"/>
    </location>
</feature>
<keyword evidence="2" id="KW-0812">Transmembrane</keyword>
<feature type="transmembrane region" description="Helical" evidence="2">
    <location>
        <begin position="109"/>
        <end position="129"/>
    </location>
</feature>
<evidence type="ECO:0000256" key="2">
    <source>
        <dbReference type="SAM" id="Phobius"/>
    </source>
</evidence>
<dbReference type="Pfam" id="PF06541">
    <property type="entry name" value="ABC_trans_CmpB"/>
    <property type="match status" value="1"/>
</dbReference>
<accession>A0A7X9LD15</accession>